<dbReference type="InterPro" id="IPR008972">
    <property type="entry name" value="Cupredoxin"/>
</dbReference>
<dbReference type="SUPFAM" id="SSF50974">
    <property type="entry name" value="Nitrous oxide reductase, N-terminal domain"/>
    <property type="match status" value="2"/>
</dbReference>
<dbReference type="RefSeq" id="WP_082633797.1">
    <property type="nucleotide sequence ID" value="NZ_LN885086.1"/>
</dbReference>
<dbReference type="PANTHER" id="PTHR47197">
    <property type="entry name" value="PROTEIN NIRF"/>
    <property type="match status" value="1"/>
</dbReference>
<evidence type="ECO:0000313" key="1">
    <source>
        <dbReference type="EMBL" id="CUQ67581.1"/>
    </source>
</evidence>
<reference evidence="2" key="1">
    <citation type="submission" date="2015-09" db="EMBL/GenBank/DDBJ databases">
        <authorList>
            <person name="Daims H."/>
        </authorList>
    </citation>
    <scope>NUCLEOTIDE SEQUENCE [LARGE SCALE GENOMIC DNA]</scope>
</reference>
<dbReference type="InterPro" id="IPR051200">
    <property type="entry name" value="Host-pathogen_enzymatic-act"/>
</dbReference>
<gene>
    <name evidence="1" type="ORF">NITINOP_2609</name>
</gene>
<dbReference type="KEGG" id="nio:NITINOP_2609"/>
<dbReference type="InterPro" id="IPR011045">
    <property type="entry name" value="N2O_reductase_N"/>
</dbReference>
<evidence type="ECO:0000313" key="2">
    <source>
        <dbReference type="Proteomes" id="UP000066284"/>
    </source>
</evidence>
<keyword evidence="2" id="KW-1185">Reference proteome</keyword>
<dbReference type="Gene3D" id="2.60.40.420">
    <property type="entry name" value="Cupredoxins - blue copper proteins"/>
    <property type="match status" value="1"/>
</dbReference>
<proteinExistence type="predicted"/>
<dbReference type="EMBL" id="LN885086">
    <property type="protein sequence ID" value="CUQ67581.1"/>
    <property type="molecule type" value="Genomic_DNA"/>
</dbReference>
<organism evidence="1 2">
    <name type="scientific">Candidatus Nitrospira inopinata</name>
    <dbReference type="NCBI Taxonomy" id="1715989"/>
    <lineage>
        <taxon>Bacteria</taxon>
        <taxon>Pseudomonadati</taxon>
        <taxon>Nitrospirota</taxon>
        <taxon>Nitrospiria</taxon>
        <taxon>Nitrospirales</taxon>
        <taxon>Nitrospiraceae</taxon>
        <taxon>Nitrospira</taxon>
    </lineage>
</organism>
<dbReference type="PANTHER" id="PTHR47197:SF3">
    <property type="entry name" value="DIHYDRO-HEME D1 DEHYDROGENASE"/>
    <property type="match status" value="1"/>
</dbReference>
<dbReference type="Gene3D" id="2.130.10.10">
    <property type="entry name" value="YVTN repeat-like/Quinoprotein amine dehydrogenase"/>
    <property type="match status" value="3"/>
</dbReference>
<sequence>MIRGSRRIRLVGRVWLAGFLVSFAGSSFIGGSALAADPRVVFELTDEPGAWFRNAAGPVAGFQALAVVTPGTEVRFTGKSNTVHTRTSLLFPTRAVNMPFDTPHRKGSDDVMLHTPGLYVFTCKIHPYMFGAVIVDDPATPGLDLGESITLLNGVTVPTGSDLATRLLRTFFIATHPSNWLDHTSPAPWHITYPNVDVRLTGGVVVNLDRVLSARYGNDLPKAPLMNPATPAVGEIWVDTQFEKTRGKTKPGTATAVSGQTWKPTRKVALPSINMNNPHNLWTDKNQTVIYQTQWFDSKLTVFNRTTGQFLNNISVGESPAHVMTRVDTDQVHVTVNGAPNHDSVVELAPMAIGIQRRINVGRGYPHAHWMSHDGKKMVTPNVFSSDATQYNFSNNSIDAIFPAGMIPIATAMTPDSKKSYVANLLDSTITVVDTQTKRVVKTINLLAHYDPISGEIRGPVGALPIQTPVSPDGKSMITANTLSATITVVDPTTDSVVAMLPCDPGCHGVQYGAKRGGGYYAYVSSKFSNGLIIVDPDPNGDGNPADAAIVGRIALTAIATTATDDAIIGNRGMGGQGVLAVPVVYNGWVQNLPQSWRNQLTPAQRDPLR</sequence>
<name>A0A0S4KW06_9BACT</name>
<dbReference type="SUPFAM" id="SSF49503">
    <property type="entry name" value="Cupredoxins"/>
    <property type="match status" value="1"/>
</dbReference>
<dbReference type="OrthoDB" id="9757546at2"/>
<dbReference type="Proteomes" id="UP000066284">
    <property type="component" value="Chromosome 1"/>
</dbReference>
<dbReference type="STRING" id="1715989.NITINOP_2609"/>
<accession>A0A0S4KW06</accession>
<dbReference type="AlphaFoldDB" id="A0A0S4KW06"/>
<protein>
    <submittedName>
        <fullName evidence="1">Surface antigen protein</fullName>
    </submittedName>
</protein>
<dbReference type="InterPro" id="IPR015943">
    <property type="entry name" value="WD40/YVTN_repeat-like_dom_sf"/>
</dbReference>